<organism evidence="1 2">
    <name type="scientific">Polaribacter marinivivus</name>
    <dbReference type="NCBI Taxonomy" id="1524260"/>
    <lineage>
        <taxon>Bacteria</taxon>
        <taxon>Pseudomonadati</taxon>
        <taxon>Bacteroidota</taxon>
        <taxon>Flavobacteriia</taxon>
        <taxon>Flavobacteriales</taxon>
        <taxon>Flavobacteriaceae</taxon>
    </lineage>
</organism>
<dbReference type="RefSeq" id="WP_377411126.1">
    <property type="nucleotide sequence ID" value="NZ_JBHSCY010000003.1"/>
</dbReference>
<gene>
    <name evidence="1" type="ORF">ACFOWD_12690</name>
</gene>
<name>A0ABV8RCV8_9FLAO</name>
<keyword evidence="2" id="KW-1185">Reference proteome</keyword>
<comment type="caution">
    <text evidence="1">The sequence shown here is derived from an EMBL/GenBank/DDBJ whole genome shotgun (WGS) entry which is preliminary data.</text>
</comment>
<proteinExistence type="predicted"/>
<evidence type="ECO:0000313" key="1">
    <source>
        <dbReference type="EMBL" id="MFC4269768.1"/>
    </source>
</evidence>
<sequence>MATNKINTANFTKKVENAIKTVKSKANKANYYALNATEEVVTETISIATQWQQVTDKALKGGVKLLDNQQNLIFDTLESYKKHFVKGSKRLRKVFA</sequence>
<evidence type="ECO:0000313" key="2">
    <source>
        <dbReference type="Proteomes" id="UP001595826"/>
    </source>
</evidence>
<protein>
    <recommendedName>
        <fullName evidence="3">Phasin domain-containing protein</fullName>
    </recommendedName>
</protein>
<reference evidence="2" key="1">
    <citation type="journal article" date="2019" name="Int. J. Syst. Evol. Microbiol.">
        <title>The Global Catalogue of Microorganisms (GCM) 10K type strain sequencing project: providing services to taxonomists for standard genome sequencing and annotation.</title>
        <authorList>
            <consortium name="The Broad Institute Genomics Platform"/>
            <consortium name="The Broad Institute Genome Sequencing Center for Infectious Disease"/>
            <person name="Wu L."/>
            <person name="Ma J."/>
        </authorList>
    </citation>
    <scope>NUCLEOTIDE SEQUENCE [LARGE SCALE GENOMIC DNA]</scope>
    <source>
        <strain evidence="2">CECT 8655</strain>
    </source>
</reference>
<dbReference type="Proteomes" id="UP001595826">
    <property type="component" value="Unassembled WGS sequence"/>
</dbReference>
<accession>A0ABV8RCV8</accession>
<dbReference type="EMBL" id="JBHSCY010000003">
    <property type="protein sequence ID" value="MFC4269768.1"/>
    <property type="molecule type" value="Genomic_DNA"/>
</dbReference>
<evidence type="ECO:0008006" key="3">
    <source>
        <dbReference type="Google" id="ProtNLM"/>
    </source>
</evidence>